<dbReference type="RefSeq" id="WP_168219271.1">
    <property type="nucleotide sequence ID" value="NZ_CP042425.1"/>
</dbReference>
<protein>
    <submittedName>
        <fullName evidence="1">Uncharacterized protein</fullName>
    </submittedName>
</protein>
<keyword evidence="2" id="KW-1185">Reference proteome</keyword>
<name>A0A5C1AJP8_9BACT</name>
<evidence type="ECO:0000313" key="2">
    <source>
        <dbReference type="Proteomes" id="UP000324974"/>
    </source>
</evidence>
<dbReference type="EMBL" id="CP042425">
    <property type="protein sequence ID" value="QEL18905.1"/>
    <property type="molecule type" value="Genomic_DNA"/>
</dbReference>
<evidence type="ECO:0000313" key="1">
    <source>
        <dbReference type="EMBL" id="QEL18905.1"/>
    </source>
</evidence>
<proteinExistence type="predicted"/>
<dbReference type="AlphaFoldDB" id="A0A5C1AJP8"/>
<reference evidence="2" key="1">
    <citation type="submission" date="2019-08" db="EMBL/GenBank/DDBJ databases">
        <title>Limnoglobus roseus gen. nov., sp. nov., a novel freshwater planctomycete with a giant genome from the family Gemmataceae.</title>
        <authorList>
            <person name="Kulichevskaya I.S."/>
            <person name="Naumoff D.G."/>
            <person name="Miroshnikov K."/>
            <person name="Ivanova A."/>
            <person name="Philippov D.A."/>
            <person name="Hakobyan A."/>
            <person name="Rijpstra I.C."/>
            <person name="Sinninghe Damste J.S."/>
            <person name="Liesack W."/>
            <person name="Dedysh S.N."/>
        </authorList>
    </citation>
    <scope>NUCLEOTIDE SEQUENCE [LARGE SCALE GENOMIC DNA]</scope>
    <source>
        <strain evidence="2">PX52</strain>
    </source>
</reference>
<accession>A0A5C1AJP8</accession>
<sequence length="52" mass="6167">MESLRFEQELDGSLYRVTKARVDEYFRATGKCRRAGFLLAFKSLSARHRDQR</sequence>
<dbReference type="KEGG" id="lrs:PX52LOC_05954"/>
<dbReference type="Proteomes" id="UP000324974">
    <property type="component" value="Chromosome"/>
</dbReference>
<organism evidence="1 2">
    <name type="scientific">Limnoglobus roseus</name>
    <dbReference type="NCBI Taxonomy" id="2598579"/>
    <lineage>
        <taxon>Bacteria</taxon>
        <taxon>Pseudomonadati</taxon>
        <taxon>Planctomycetota</taxon>
        <taxon>Planctomycetia</taxon>
        <taxon>Gemmatales</taxon>
        <taxon>Gemmataceae</taxon>
        <taxon>Limnoglobus</taxon>
    </lineage>
</organism>
<gene>
    <name evidence="1" type="ORF">PX52LOC_05954</name>
</gene>